<dbReference type="InterPro" id="IPR029047">
    <property type="entry name" value="HSP70_peptide-bd_sf"/>
</dbReference>
<dbReference type="Gene3D" id="1.20.1270.10">
    <property type="match status" value="1"/>
</dbReference>
<dbReference type="Gene3D" id="2.60.34.10">
    <property type="entry name" value="Substrate Binding Domain Of DNAk, Chain A, domain 1"/>
    <property type="match status" value="1"/>
</dbReference>
<dbReference type="Pfam" id="PF00012">
    <property type="entry name" value="HSP70"/>
    <property type="match status" value="1"/>
</dbReference>
<dbReference type="Proteomes" id="UP000677228">
    <property type="component" value="Unassembled WGS sequence"/>
</dbReference>
<dbReference type="EMBL" id="CAJOBA010084127">
    <property type="protein sequence ID" value="CAF4455310.1"/>
    <property type="molecule type" value="Genomic_DNA"/>
</dbReference>
<dbReference type="EMBL" id="CAJOBC010120661">
    <property type="protein sequence ID" value="CAF4572725.1"/>
    <property type="molecule type" value="Genomic_DNA"/>
</dbReference>
<evidence type="ECO:0000256" key="2">
    <source>
        <dbReference type="ARBA" id="ARBA00022741"/>
    </source>
</evidence>
<accession>A0A816EEH8</accession>
<name>A0A816EEH8_9BILA</name>
<keyword evidence="8" id="KW-1185">Reference proteome</keyword>
<dbReference type="Proteomes" id="UP000681722">
    <property type="component" value="Unassembled WGS sequence"/>
</dbReference>
<dbReference type="SUPFAM" id="SSF100920">
    <property type="entry name" value="Heat shock protein 70kD (HSP70), peptide-binding domain"/>
    <property type="match status" value="1"/>
</dbReference>
<comment type="similarity">
    <text evidence="1">Belongs to the heat shock protein 70 family.</text>
</comment>
<feature type="non-terminal residue" evidence="5">
    <location>
        <position position="172"/>
    </location>
</feature>
<dbReference type="Proteomes" id="UP000682733">
    <property type="component" value="Unassembled WGS sequence"/>
</dbReference>
<sequence>LLGKFELMGIPPAARGIPRIVVKFDVDANGILNCTAKDESTGKSTNITIRNEKGRLSKLEIERMINDAEKFKEEDETARHRVHSRNTLESYLYNVSSVVNDYSEKFNDKDKQTIDQILKDKLYWIKNNQNVNSEIYESTYKEVELVVGPIMQKLYQNSNGNGVSGPKIEEVN</sequence>
<dbReference type="FunFam" id="2.60.34.10:FF:000056">
    <property type="entry name" value="Protein CBG18239"/>
    <property type="match status" value="1"/>
</dbReference>
<evidence type="ECO:0000313" key="4">
    <source>
        <dbReference type="EMBL" id="CAF1629840.1"/>
    </source>
</evidence>
<proteinExistence type="inferred from homology"/>
<dbReference type="GO" id="GO:0005524">
    <property type="term" value="F:ATP binding"/>
    <property type="evidence" value="ECO:0007669"/>
    <property type="project" value="UniProtKB-KW"/>
</dbReference>
<organism evidence="5 8">
    <name type="scientific">Didymodactylos carnosus</name>
    <dbReference type="NCBI Taxonomy" id="1234261"/>
    <lineage>
        <taxon>Eukaryota</taxon>
        <taxon>Metazoa</taxon>
        <taxon>Spiralia</taxon>
        <taxon>Gnathifera</taxon>
        <taxon>Rotifera</taxon>
        <taxon>Eurotatoria</taxon>
        <taxon>Bdelloidea</taxon>
        <taxon>Philodinida</taxon>
        <taxon>Philodinidae</taxon>
        <taxon>Didymodactylos</taxon>
    </lineage>
</organism>
<evidence type="ECO:0000256" key="3">
    <source>
        <dbReference type="ARBA" id="ARBA00022840"/>
    </source>
</evidence>
<evidence type="ECO:0000313" key="8">
    <source>
        <dbReference type="Proteomes" id="UP000663829"/>
    </source>
</evidence>
<dbReference type="InterPro" id="IPR013126">
    <property type="entry name" value="Hsp_70_fam"/>
</dbReference>
<keyword evidence="2" id="KW-0547">Nucleotide-binding</keyword>
<protein>
    <recommendedName>
        <fullName evidence="9">Heat shock protein 70</fullName>
    </recommendedName>
</protein>
<dbReference type="Proteomes" id="UP000663829">
    <property type="component" value="Unassembled WGS sequence"/>
</dbReference>
<evidence type="ECO:0000313" key="7">
    <source>
        <dbReference type="EMBL" id="CAF4572725.1"/>
    </source>
</evidence>
<evidence type="ECO:0000313" key="6">
    <source>
        <dbReference type="EMBL" id="CAF4455310.1"/>
    </source>
</evidence>
<dbReference type="PANTHER" id="PTHR19375">
    <property type="entry name" value="HEAT SHOCK PROTEIN 70KDA"/>
    <property type="match status" value="1"/>
</dbReference>
<dbReference type="OrthoDB" id="2401965at2759"/>
<comment type="caution">
    <text evidence="5">The sequence shown here is derived from an EMBL/GenBank/DDBJ whole genome shotgun (WGS) entry which is preliminary data.</text>
</comment>
<keyword evidence="3" id="KW-0067">ATP-binding</keyword>
<evidence type="ECO:0000313" key="5">
    <source>
        <dbReference type="EMBL" id="CAF1648707.1"/>
    </source>
</evidence>
<dbReference type="SUPFAM" id="SSF100934">
    <property type="entry name" value="Heat shock protein 70kD (HSP70), C-terminal subdomain"/>
    <property type="match status" value="1"/>
</dbReference>
<gene>
    <name evidence="5" type="ORF">GPM918_LOCUS45381</name>
    <name evidence="4" type="ORF">OVA965_LOCUS43660</name>
    <name evidence="7" type="ORF">SRO942_LOCUS47830</name>
    <name evidence="6" type="ORF">TMI583_LOCUS46008</name>
</gene>
<dbReference type="GO" id="GO:0140662">
    <property type="term" value="F:ATP-dependent protein folding chaperone"/>
    <property type="evidence" value="ECO:0007669"/>
    <property type="project" value="InterPro"/>
</dbReference>
<dbReference type="EMBL" id="CAJNOQ010050455">
    <property type="protein sequence ID" value="CAF1648707.1"/>
    <property type="molecule type" value="Genomic_DNA"/>
</dbReference>
<dbReference type="InterPro" id="IPR029048">
    <property type="entry name" value="HSP70_C_sf"/>
</dbReference>
<evidence type="ECO:0008006" key="9">
    <source>
        <dbReference type="Google" id="ProtNLM"/>
    </source>
</evidence>
<reference evidence="5" key="1">
    <citation type="submission" date="2021-02" db="EMBL/GenBank/DDBJ databases">
        <authorList>
            <person name="Nowell W R."/>
        </authorList>
    </citation>
    <scope>NUCLEOTIDE SEQUENCE</scope>
</reference>
<dbReference type="EMBL" id="CAJNOK010058573">
    <property type="protein sequence ID" value="CAF1629840.1"/>
    <property type="molecule type" value="Genomic_DNA"/>
</dbReference>
<dbReference type="AlphaFoldDB" id="A0A816EEH8"/>
<evidence type="ECO:0000256" key="1">
    <source>
        <dbReference type="ARBA" id="ARBA00007381"/>
    </source>
</evidence>